<evidence type="ECO:0000313" key="3">
    <source>
        <dbReference type="Proteomes" id="UP000326780"/>
    </source>
</evidence>
<dbReference type="AlphaFoldDB" id="A0A5Q0M2Z4"/>
<sequence>MTALIQLKPPKTIAPAGQASRLLGLVKEIEKAAKEANFKVAEIESRGFFKNLVTSSRDDLVSTAKSQSRINDLLVRLNQEVLALNTLGYVYLASVFAEFERQINEGVRDSDGKIHVLSESGKRVASAAKEMFSAILDSSRSTQEKIDATAEAADALRADVDRLTEGALAHSELIDGLQVDSSTLLERSERLGALAVQQHGSIEQLASRVEEDRLRASESDSRIAQTLRRLESEFEHVAASTVALQDRTHSLLEATSRAQASSEEHRALAAEHSEAIVRAAESVRKLIAFEGETTTQLEFLLKSYRGVEHDVPTLAAQMVKMTASQANEKSQLLRAIWALGAIVAALTAFCSVLALKTWQIL</sequence>
<accession>A0A5Q0M2Z4</accession>
<evidence type="ECO:0000313" key="2">
    <source>
        <dbReference type="EMBL" id="QFZ83961.1"/>
    </source>
</evidence>
<keyword evidence="1" id="KW-1133">Transmembrane helix</keyword>
<protein>
    <submittedName>
        <fullName evidence="2">Uncharacterized protein</fullName>
    </submittedName>
</protein>
<feature type="transmembrane region" description="Helical" evidence="1">
    <location>
        <begin position="335"/>
        <end position="355"/>
    </location>
</feature>
<keyword evidence="1" id="KW-0812">Transmembrane</keyword>
<dbReference type="EMBL" id="CP045644">
    <property type="protein sequence ID" value="QFZ83961.1"/>
    <property type="molecule type" value="Genomic_DNA"/>
</dbReference>
<reference evidence="2 3" key="1">
    <citation type="submission" date="2019-10" db="EMBL/GenBank/DDBJ databases">
        <title>Complete genome sequence of Variovorax paradoxus 5C-2.</title>
        <authorList>
            <person name="Gogoleva N.E."/>
            <person name="Balkin A.S."/>
        </authorList>
    </citation>
    <scope>NUCLEOTIDE SEQUENCE [LARGE SCALE GENOMIC DNA]</scope>
    <source>
        <strain evidence="2 3">5C-2</strain>
    </source>
</reference>
<organism evidence="2 3">
    <name type="scientific">Variovorax paradoxus</name>
    <dbReference type="NCBI Taxonomy" id="34073"/>
    <lineage>
        <taxon>Bacteria</taxon>
        <taxon>Pseudomonadati</taxon>
        <taxon>Pseudomonadota</taxon>
        <taxon>Betaproteobacteria</taxon>
        <taxon>Burkholderiales</taxon>
        <taxon>Comamonadaceae</taxon>
        <taxon>Variovorax</taxon>
    </lineage>
</organism>
<dbReference type="Proteomes" id="UP000326780">
    <property type="component" value="Chromosome"/>
</dbReference>
<keyword evidence="1" id="KW-0472">Membrane</keyword>
<evidence type="ECO:0000256" key="1">
    <source>
        <dbReference type="SAM" id="Phobius"/>
    </source>
</evidence>
<name>A0A5Q0M2Z4_VARPD</name>
<dbReference type="RefSeq" id="WP_153282615.1">
    <property type="nucleotide sequence ID" value="NZ_CP045644.1"/>
</dbReference>
<proteinExistence type="predicted"/>
<gene>
    <name evidence="2" type="ORF">GFK26_14965</name>
</gene>